<dbReference type="EMBL" id="QMFY01000014">
    <property type="protein sequence ID" value="RAV98849.1"/>
    <property type="molecule type" value="Genomic_DNA"/>
</dbReference>
<dbReference type="InterPro" id="IPR025407">
    <property type="entry name" value="DUF4133"/>
</dbReference>
<keyword evidence="1" id="KW-0472">Membrane</keyword>
<organism evidence="2 3">
    <name type="scientific">Pseudochryseolinea flava</name>
    <dbReference type="NCBI Taxonomy" id="2059302"/>
    <lineage>
        <taxon>Bacteria</taxon>
        <taxon>Pseudomonadati</taxon>
        <taxon>Bacteroidota</taxon>
        <taxon>Cytophagia</taxon>
        <taxon>Cytophagales</taxon>
        <taxon>Fulvivirgaceae</taxon>
        <taxon>Pseudochryseolinea</taxon>
    </lineage>
</organism>
<dbReference type="AlphaFoldDB" id="A0A364XXX7"/>
<accession>A0A364XXX7</accession>
<feature type="transmembrane region" description="Helical" evidence="1">
    <location>
        <begin position="25"/>
        <end position="46"/>
    </location>
</feature>
<evidence type="ECO:0008006" key="4">
    <source>
        <dbReference type="Google" id="ProtNLM"/>
    </source>
</evidence>
<comment type="caution">
    <text evidence="2">The sequence shown here is derived from an EMBL/GenBank/DDBJ whole genome shotgun (WGS) entry which is preliminary data.</text>
</comment>
<dbReference type="OrthoDB" id="1273979at2"/>
<keyword evidence="3" id="KW-1185">Reference proteome</keyword>
<dbReference type="RefSeq" id="WP_112748958.1">
    <property type="nucleotide sequence ID" value="NZ_QMFY01000014.1"/>
</dbReference>
<gene>
    <name evidence="2" type="ORF">DQQ10_21330</name>
</gene>
<dbReference type="Proteomes" id="UP000251889">
    <property type="component" value="Unassembled WGS sequence"/>
</dbReference>
<evidence type="ECO:0000313" key="3">
    <source>
        <dbReference type="Proteomes" id="UP000251889"/>
    </source>
</evidence>
<proteinExistence type="predicted"/>
<evidence type="ECO:0000313" key="2">
    <source>
        <dbReference type="EMBL" id="RAV98849.1"/>
    </source>
</evidence>
<dbReference type="Pfam" id="PF13571">
    <property type="entry name" value="DUF4133"/>
    <property type="match status" value="1"/>
</dbReference>
<sequence length="109" mass="12317">MATTVYTINKGINRPVVFKGLKAQYIVYVAIGVLSLLVLFAVLYIIGTNMFLCIAIVAILGVLLFVMVYRISDKYGQYGLMKRRAYGRIPHTVRLPSRWVFLSLGKTKQ</sequence>
<keyword evidence="1" id="KW-1133">Transmembrane helix</keyword>
<reference evidence="2 3" key="1">
    <citation type="submission" date="2018-06" db="EMBL/GenBank/DDBJ databases">
        <title>Chryseolinea flavus sp. nov., a member of the phylum Bacteroidetes isolated from soil.</title>
        <authorList>
            <person name="Li Y."/>
            <person name="Wang J."/>
        </authorList>
    </citation>
    <scope>NUCLEOTIDE SEQUENCE [LARGE SCALE GENOMIC DNA]</scope>
    <source>
        <strain evidence="2 3">SDU1-6</strain>
    </source>
</reference>
<protein>
    <recommendedName>
        <fullName evidence="4">DUF4133 domain-containing protein</fullName>
    </recommendedName>
</protein>
<evidence type="ECO:0000256" key="1">
    <source>
        <dbReference type="SAM" id="Phobius"/>
    </source>
</evidence>
<feature type="transmembrane region" description="Helical" evidence="1">
    <location>
        <begin position="51"/>
        <end position="71"/>
    </location>
</feature>
<name>A0A364XXX7_9BACT</name>
<keyword evidence="1" id="KW-0812">Transmembrane</keyword>